<dbReference type="InterPro" id="IPR055733">
    <property type="entry name" value="DUF7309"/>
</dbReference>
<dbReference type="OrthoDB" id="9801392at2"/>
<protein>
    <submittedName>
        <fullName evidence="3">Uncharacterized protein</fullName>
    </submittedName>
</protein>
<evidence type="ECO:0000313" key="4">
    <source>
        <dbReference type="Proteomes" id="UP000239706"/>
    </source>
</evidence>
<dbReference type="Pfam" id="PF23988">
    <property type="entry name" value="DUF7309"/>
    <property type="match status" value="1"/>
</dbReference>
<proteinExistence type="predicted"/>
<name>A0A2T0B2F4_9CLOT</name>
<organism evidence="3 4">
    <name type="scientific">Clostridium liquoris</name>
    <dbReference type="NCBI Taxonomy" id="1289519"/>
    <lineage>
        <taxon>Bacteria</taxon>
        <taxon>Bacillati</taxon>
        <taxon>Bacillota</taxon>
        <taxon>Clostridia</taxon>
        <taxon>Eubacteriales</taxon>
        <taxon>Clostridiaceae</taxon>
        <taxon>Clostridium</taxon>
    </lineage>
</organism>
<dbReference type="Proteomes" id="UP000239706">
    <property type="component" value="Unassembled WGS sequence"/>
</dbReference>
<comment type="caution">
    <text evidence="3">The sequence shown here is derived from an EMBL/GenBank/DDBJ whole genome shotgun (WGS) entry which is preliminary data.</text>
</comment>
<dbReference type="Pfam" id="PF22007">
    <property type="entry name" value="DUF6930"/>
    <property type="match status" value="1"/>
</dbReference>
<dbReference type="EMBL" id="PVXO01000052">
    <property type="protein sequence ID" value="PRR78081.1"/>
    <property type="molecule type" value="Genomic_DNA"/>
</dbReference>
<evidence type="ECO:0000259" key="1">
    <source>
        <dbReference type="Pfam" id="PF22007"/>
    </source>
</evidence>
<feature type="domain" description="DUF6930" evidence="1">
    <location>
        <begin position="211"/>
        <end position="330"/>
    </location>
</feature>
<evidence type="ECO:0000313" key="3">
    <source>
        <dbReference type="EMBL" id="PRR78081.1"/>
    </source>
</evidence>
<accession>A0A2T0B2F4</accession>
<reference evidence="3 4" key="1">
    <citation type="submission" date="2018-03" db="EMBL/GenBank/DDBJ databases">
        <title>Genome sequence of Clostridium liquoris DSM 100320.</title>
        <authorList>
            <person name="Poehlein A."/>
            <person name="Daniel R."/>
        </authorList>
    </citation>
    <scope>NUCLEOTIDE SEQUENCE [LARGE SCALE GENOMIC DNA]</scope>
    <source>
        <strain evidence="3 4">DSM 100320</strain>
    </source>
</reference>
<keyword evidence="4" id="KW-1185">Reference proteome</keyword>
<dbReference type="InterPro" id="IPR054216">
    <property type="entry name" value="DUF6930"/>
</dbReference>
<evidence type="ECO:0000259" key="2">
    <source>
        <dbReference type="Pfam" id="PF23988"/>
    </source>
</evidence>
<sequence>MRKEAKLEQWRGLYDIAIKIKELKPWEYLWDLDVITIVSSYEKEPYYCSIMGRGGECFAIGTYVGFDAINDFYKIVDNKDIPQEQLIRYQNNMMCFFGNRDDLTRKEYKVIKDLGLKFRGKNNWIYFEKFQKGYEPYILDEQQVVELTEVFKHLYMALKAINKGLKVDFEAGNTLLRRYDEETKLWINYETPTIIPQRKYRVPVLQDEVLVARLNKQKIIDEKLEIDIAYLNSVINDKKYDKPIITRMCILADCRTEAILGCNILTPDDEDVDTIFNMLINYIMKIGKPKTIIVRDEYIQSLLSDICERINVGLKIKGRLKAIDTFIEAFSKRMSE</sequence>
<feature type="domain" description="DUF7309" evidence="2">
    <location>
        <begin position="10"/>
        <end position="177"/>
    </location>
</feature>
<dbReference type="RefSeq" id="WP_106064080.1">
    <property type="nucleotide sequence ID" value="NZ_PVXO01000052.1"/>
</dbReference>
<gene>
    <name evidence="3" type="ORF">CLLI_20010</name>
</gene>
<dbReference type="AlphaFoldDB" id="A0A2T0B2F4"/>